<comment type="caution">
    <text evidence="6">Lacks conserved residue(s) required for the propagation of feature annotation.</text>
</comment>
<dbReference type="GO" id="GO:0015297">
    <property type="term" value="F:antiporter activity"/>
    <property type="evidence" value="ECO:0007669"/>
    <property type="project" value="InterPro"/>
</dbReference>
<dbReference type="GO" id="GO:0042910">
    <property type="term" value="F:xenobiotic transmembrane transporter activity"/>
    <property type="evidence" value="ECO:0007669"/>
    <property type="project" value="InterPro"/>
</dbReference>
<feature type="transmembrane region" description="Helical" evidence="6">
    <location>
        <begin position="399"/>
        <end position="423"/>
    </location>
</feature>
<accession>A0A3Q7GEW7</accession>
<feature type="transmembrane region" description="Helical" evidence="6">
    <location>
        <begin position="429"/>
        <end position="454"/>
    </location>
</feature>
<feature type="transmembrane region" description="Helical" evidence="6">
    <location>
        <begin position="322"/>
        <end position="346"/>
    </location>
</feature>
<feature type="transmembrane region" description="Helical" evidence="6">
    <location>
        <begin position="107"/>
        <end position="127"/>
    </location>
</feature>
<feature type="transmembrane region" description="Helical" evidence="6">
    <location>
        <begin position="248"/>
        <end position="266"/>
    </location>
</feature>
<dbReference type="Proteomes" id="UP000004994">
    <property type="component" value="Chromosome 5"/>
</dbReference>
<evidence type="ECO:0000313" key="11">
    <source>
        <dbReference type="Proteomes" id="UP000004994"/>
    </source>
</evidence>
<protein>
    <recommendedName>
        <fullName evidence="6">Protein DETOXIFICATION</fullName>
    </recommendedName>
    <alternativeName>
        <fullName evidence="6">Multidrug and toxic compound extrusion protein</fullName>
    </alternativeName>
</protein>
<dbReference type="Gramene" id="Solyc05g008520.3.1">
    <property type="protein sequence ID" value="Solyc05g008520.3.1"/>
    <property type="gene ID" value="Solyc05g008520.3"/>
</dbReference>
<dbReference type="Pfam" id="PF01554">
    <property type="entry name" value="MatE"/>
    <property type="match status" value="2"/>
</dbReference>
<evidence type="ECO:0000256" key="7">
    <source>
        <dbReference type="SAM" id="MobiDB-lite"/>
    </source>
</evidence>
<dbReference type="EnsemblPlants" id="Solyc05g008520.3.1">
    <property type="protein sequence ID" value="Solyc05g008520.3.1"/>
    <property type="gene ID" value="Solyc05g008520.3"/>
</dbReference>
<keyword evidence="3 6" id="KW-0812">Transmembrane</keyword>
<dbReference type="InterPro" id="IPR049317">
    <property type="entry name" value="GCIP-like_N"/>
</dbReference>
<evidence type="ECO:0000313" key="10">
    <source>
        <dbReference type="EnsemblPlants" id="Solyc05g008520.3.1"/>
    </source>
</evidence>
<keyword evidence="4 6" id="KW-1133">Transmembrane helix</keyword>
<evidence type="ECO:0000259" key="8">
    <source>
        <dbReference type="Pfam" id="PF13324"/>
    </source>
</evidence>
<dbReference type="NCBIfam" id="TIGR00797">
    <property type="entry name" value="matE"/>
    <property type="match status" value="1"/>
</dbReference>
<evidence type="ECO:0000256" key="2">
    <source>
        <dbReference type="ARBA" id="ARBA00010199"/>
    </source>
</evidence>
<dbReference type="GO" id="GO:1990961">
    <property type="term" value="P:xenobiotic detoxification by transmembrane export across the plasma membrane"/>
    <property type="evidence" value="ECO:0007669"/>
    <property type="project" value="InterPro"/>
</dbReference>
<evidence type="ECO:0000256" key="4">
    <source>
        <dbReference type="ARBA" id="ARBA00022989"/>
    </source>
</evidence>
<dbReference type="FunCoup" id="A0A3Q7GEW7">
    <property type="interactions" value="740"/>
</dbReference>
<evidence type="ECO:0000256" key="5">
    <source>
        <dbReference type="ARBA" id="ARBA00023136"/>
    </source>
</evidence>
<keyword evidence="11" id="KW-1185">Reference proteome</keyword>
<dbReference type="Gene3D" id="1.20.1410.10">
    <property type="entry name" value="I/LWEQ domain"/>
    <property type="match status" value="1"/>
</dbReference>
<dbReference type="PANTHER" id="PTHR11206">
    <property type="entry name" value="MULTIDRUG RESISTANCE PROTEIN"/>
    <property type="match status" value="1"/>
</dbReference>
<dbReference type="CDD" id="cd13132">
    <property type="entry name" value="MATE_eukaryotic"/>
    <property type="match status" value="1"/>
</dbReference>
<comment type="similarity">
    <text evidence="2 6">Belongs to the multi antimicrobial extrusion (MATE) (TC 2.A.66.1) family.</text>
</comment>
<name>A0A3Q7GEW7_SOLLC</name>
<feature type="compositionally biased region" description="Acidic residues" evidence="7">
    <location>
        <begin position="650"/>
        <end position="660"/>
    </location>
</feature>
<feature type="transmembrane region" description="Helical" evidence="6">
    <location>
        <begin position="65"/>
        <end position="86"/>
    </location>
</feature>
<dbReference type="Pfam" id="PF20936">
    <property type="entry name" value="GCIP_C"/>
    <property type="match status" value="1"/>
</dbReference>
<feature type="transmembrane region" description="Helical" evidence="6">
    <location>
        <begin position="286"/>
        <end position="310"/>
    </location>
</feature>
<dbReference type="InParanoid" id="A0A3Q7GEW7"/>
<feature type="transmembrane region" description="Helical" evidence="6">
    <location>
        <begin position="177"/>
        <end position="198"/>
    </location>
</feature>
<evidence type="ECO:0000256" key="6">
    <source>
        <dbReference type="RuleBase" id="RU004914"/>
    </source>
</evidence>
<dbReference type="GO" id="GO:0016020">
    <property type="term" value="C:membrane"/>
    <property type="evidence" value="ECO:0000318"/>
    <property type="project" value="GO_Central"/>
</dbReference>
<keyword evidence="5 6" id="KW-0472">Membrane</keyword>
<evidence type="ECO:0000259" key="9">
    <source>
        <dbReference type="Pfam" id="PF20936"/>
    </source>
</evidence>
<dbReference type="InterPro" id="IPR049318">
    <property type="entry name" value="GCIP_C"/>
</dbReference>
<feature type="domain" description="Cyclin-D1-binding protein 1-like C-terminal" evidence="9">
    <location>
        <begin position="655"/>
        <end position="761"/>
    </location>
</feature>
<reference evidence="10" key="1">
    <citation type="journal article" date="2012" name="Nature">
        <title>The tomato genome sequence provides insights into fleshy fruit evolution.</title>
        <authorList>
            <consortium name="Tomato Genome Consortium"/>
        </authorList>
    </citation>
    <scope>NUCLEOTIDE SEQUENCE [LARGE SCALE GENOMIC DNA]</scope>
    <source>
        <strain evidence="10">cv. Heinz 1706</strain>
    </source>
</reference>
<feature type="region of interest" description="Disordered" evidence="7">
    <location>
        <begin position="634"/>
        <end position="664"/>
    </location>
</feature>
<dbReference type="InterPro" id="IPR045069">
    <property type="entry name" value="MATE_euk"/>
</dbReference>
<dbReference type="Pfam" id="PF13324">
    <property type="entry name" value="GCIP_N"/>
    <property type="match status" value="1"/>
</dbReference>
<evidence type="ECO:0000256" key="3">
    <source>
        <dbReference type="ARBA" id="ARBA00022692"/>
    </source>
</evidence>
<dbReference type="GO" id="GO:0022857">
    <property type="term" value="F:transmembrane transporter activity"/>
    <property type="evidence" value="ECO:0000318"/>
    <property type="project" value="GO_Central"/>
</dbReference>
<feature type="domain" description="Cyclin-D1-binding protein 1-like N-terminal" evidence="8">
    <location>
        <begin position="492"/>
        <end position="635"/>
    </location>
</feature>
<proteinExistence type="inferred from homology"/>
<evidence type="ECO:0000256" key="1">
    <source>
        <dbReference type="ARBA" id="ARBA00004141"/>
    </source>
</evidence>
<dbReference type="InterPro" id="IPR002528">
    <property type="entry name" value="MATE_fam"/>
</dbReference>
<dbReference type="PaxDb" id="4081-Solyc05g008510.2.1"/>
<organism evidence="10">
    <name type="scientific">Solanum lycopersicum</name>
    <name type="common">Tomato</name>
    <name type="synonym">Lycopersicon esculentum</name>
    <dbReference type="NCBI Taxonomy" id="4081"/>
    <lineage>
        <taxon>Eukaryota</taxon>
        <taxon>Viridiplantae</taxon>
        <taxon>Streptophyta</taxon>
        <taxon>Embryophyta</taxon>
        <taxon>Tracheophyta</taxon>
        <taxon>Spermatophyta</taxon>
        <taxon>Magnoliopsida</taxon>
        <taxon>eudicotyledons</taxon>
        <taxon>Gunneridae</taxon>
        <taxon>Pentapetalae</taxon>
        <taxon>asterids</taxon>
        <taxon>lamiids</taxon>
        <taxon>Solanales</taxon>
        <taxon>Solanaceae</taxon>
        <taxon>Solanoideae</taxon>
        <taxon>Solaneae</taxon>
        <taxon>Solanum</taxon>
        <taxon>Solanum subgen. Lycopersicon</taxon>
    </lineage>
</organism>
<dbReference type="AlphaFoldDB" id="A0A3Q7GEW7"/>
<sequence length="810" mass="87623">MESVEEGLLLKERELVKWGVIWEEVKEIGYLAGPMIIVTLSQYFLQTISLMMVGHLGELALSSTSIAISIAGVTGLSLLLGMGTALETLCGQAFGAKQYQRLGTQTYTAILSLFIVCIPIAVLWLYVGKLLTFIGQDPQISHEAGKFIKWMIPALFAYANLQPLIRYFLMQSMIVPMLISSCITICFHIPLSWVLVFSSGLGNIGAAVAFGLSMWLNVIILASYMKLSPACAKTRAPVSWEVVNGMREFFQFAIPSAVMICLEWWSFELLILLSGLLPNPQLETSVLSICLNTISTLYAIPFGLSGAVSTRVSNQLGAGNPLGARVSVISVMLLAATETILVSAAVFASRNVFGYIFSNEKEVVDYVAKMAPLLCLSVITDSLQGTLSGVARGCGWQHIGAYVNLASFYLCGIPIAASLAFWLNFRGKGLWMGILSGAALQTILLSVITCCTNWEKQAAMARERLHADEKSSVDNALCQTPSSSLEKVSWKEVIQMGEQLYKQATMVGMLWTGEAPEVKALEENMASYFNMLQGLLLLSHSSTVGGGPTLCSCIHASIKQVVDSSFMLMKESVSSYGSNNKTQKLSIPQLVGTVWEACSALKKTPATNITAIGRAMTQLAVSMKDVLREMNELKPASSDVGDESSVQDSAEGDQDSDDSFAGDLGNDLSAEEMEIARLTTDVVSATLVVIKELIRSITSLLKQESTADTATFVPSLETLLKLSQEIGLQIDELGASLYPPQEISSLKTAIEKISCATDEILVELEKLKGCSEDFVKTCNGLRSSLKQLEAELDHSDATDTMPKIENLAIA</sequence>
<comment type="subcellular location">
    <subcellularLocation>
        <location evidence="1">Membrane</location>
        <topology evidence="1">Multi-pass membrane protein</topology>
    </subcellularLocation>
</comment>
<feature type="transmembrane region" description="Helical" evidence="6">
    <location>
        <begin position="204"/>
        <end position="227"/>
    </location>
</feature>
<reference evidence="10" key="2">
    <citation type="submission" date="2019-01" db="UniProtKB">
        <authorList>
            <consortium name="EnsemblPlants"/>
        </authorList>
    </citation>
    <scope>IDENTIFICATION</scope>
    <source>
        <strain evidence="10">cv. Heinz 1706</strain>
    </source>
</reference>